<reference evidence="1 2" key="1">
    <citation type="submission" date="2019-03" db="EMBL/GenBank/DDBJ databases">
        <authorList>
            <person name="Winters A.D."/>
            <person name="Faisal M."/>
        </authorList>
    </citation>
    <scope>NUCLEOTIDE SEQUENCE [LARGE SCALE GENOMIC DNA]</scope>
    <source>
        <strain evidence="1 2">Pine 14-204</strain>
    </source>
</reference>
<protein>
    <submittedName>
        <fullName evidence="1">Uncharacterized protein</fullName>
    </submittedName>
</protein>
<name>A0A9X7TTP5_9VIRU</name>
<gene>
    <name evidence="1" type="ORF">LMBV_030</name>
</gene>
<proteinExistence type="predicted"/>
<dbReference type="Proteomes" id="UP000501740">
    <property type="component" value="Segment"/>
</dbReference>
<accession>A0A9X7TTP5</accession>
<evidence type="ECO:0000313" key="2">
    <source>
        <dbReference type="Proteomes" id="UP000501740"/>
    </source>
</evidence>
<dbReference type="EMBL" id="MK681856">
    <property type="protein sequence ID" value="QJE49179.1"/>
    <property type="molecule type" value="Genomic_DNA"/>
</dbReference>
<evidence type="ECO:0000313" key="1">
    <source>
        <dbReference type="EMBL" id="QJE49179.1"/>
    </source>
</evidence>
<sequence>MIAFIFLASIFTTVIAEKQEMVRTLQGVTINGATDSGLTVSKSAYVVLMADMWYTGKTHREITTSVTWTHESTKGLQTTIYTSANVSATSENVNHIFSDDISSVIAVTDGSPGKYTVSVVASAESSEVFTASITVKTRKGAKRRSVKEAMTMAFGAGDAVSASLLLLISSLLTFTIV</sequence>
<organism evidence="1 2">
    <name type="scientific">Largemouth bass virus</name>
    <dbReference type="NCBI Taxonomy" id="176656"/>
    <lineage>
        <taxon>Viruses</taxon>
        <taxon>Varidnaviria</taxon>
        <taxon>Bamfordvirae</taxon>
        <taxon>Nucleocytoviricota</taxon>
        <taxon>Megaviricetes</taxon>
        <taxon>Pimascovirales</taxon>
        <taxon>Pimascovirales incertae sedis</taxon>
        <taxon>Iridoviridae</taxon>
        <taxon>Alphairidovirinae</taxon>
        <taxon>Ranavirus</taxon>
        <taxon>Ranavirus micropterus1</taxon>
        <taxon>Santee-Cooper ranavirus</taxon>
    </lineage>
</organism>